<gene>
    <name evidence="3" type="ORF">AWB76_02220</name>
</gene>
<dbReference type="Proteomes" id="UP000054624">
    <property type="component" value="Unassembled WGS sequence"/>
</dbReference>
<dbReference type="RefSeq" id="WP_061160197.1">
    <property type="nucleotide sequence ID" value="NZ_FCOI02000005.1"/>
</dbReference>
<dbReference type="InterPro" id="IPR017853">
    <property type="entry name" value="GH"/>
</dbReference>
<accession>A0A158AD17</accession>
<evidence type="ECO:0000256" key="1">
    <source>
        <dbReference type="SAM" id="SignalP"/>
    </source>
</evidence>
<dbReference type="InterPro" id="IPR024655">
    <property type="entry name" value="Asl1_glyco_hydro_catalytic"/>
</dbReference>
<sequence length="370" mass="40455">MSMRTLVAAVSLFGALCCASVLIYARSGTSDAYHSAHSASPKSRADAASAAPPRIACGNGSTTGVFYGIAGHLEHHGAYGMSGYDLQISQLRDLGVTMYAQDVSSETTAHVVANFARAAAKQCIGVLALVTPFEPEKRANEQETFERGYALGKTAGRVLKGLVTYYQVGNEYDNWTILGSDRSGEHPQDYDNAMFMKARGSILGLIKGIREANPDAKILLTSFSWLHYGFTDMLYAGTQPDGTRGHPIPQWDITAWHWYSNMGSITAAGDKKVNVLERLRDSYGKPIWITEYGVRPTHADPAGYLVGKDALKGFVSLAKTYNIQNVTLYELYDDQRYGGDGNYGVIQDDGKTRKSRFNTVRDFIKANPMP</sequence>
<keyword evidence="4" id="KW-1185">Reference proteome</keyword>
<feature type="domain" description="Asl1-like glycosyl hydrolase catalytic" evidence="2">
    <location>
        <begin position="250"/>
        <end position="296"/>
    </location>
</feature>
<evidence type="ECO:0000313" key="3">
    <source>
        <dbReference type="EMBL" id="SAK55728.1"/>
    </source>
</evidence>
<protein>
    <recommendedName>
        <fullName evidence="2">Asl1-like glycosyl hydrolase catalytic domain-containing protein</fullName>
    </recommendedName>
</protein>
<feature type="signal peptide" evidence="1">
    <location>
        <begin position="1"/>
        <end position="19"/>
    </location>
</feature>
<name>A0A158AD17_9BURK</name>
<keyword evidence="1" id="KW-0732">Signal</keyword>
<proteinExistence type="predicted"/>
<dbReference type="Gene3D" id="3.20.20.80">
    <property type="entry name" value="Glycosidases"/>
    <property type="match status" value="1"/>
</dbReference>
<dbReference type="Pfam" id="PF11790">
    <property type="entry name" value="Glyco_hydro_cc"/>
    <property type="match status" value="1"/>
</dbReference>
<evidence type="ECO:0000259" key="2">
    <source>
        <dbReference type="Pfam" id="PF11790"/>
    </source>
</evidence>
<dbReference type="OrthoDB" id="9126494at2"/>
<organism evidence="3 4">
    <name type="scientific">Caballeronia temeraria</name>
    <dbReference type="NCBI Taxonomy" id="1777137"/>
    <lineage>
        <taxon>Bacteria</taxon>
        <taxon>Pseudomonadati</taxon>
        <taxon>Pseudomonadota</taxon>
        <taxon>Betaproteobacteria</taxon>
        <taxon>Burkholderiales</taxon>
        <taxon>Burkholderiaceae</taxon>
        <taxon>Caballeronia</taxon>
    </lineage>
</organism>
<dbReference type="SUPFAM" id="SSF51445">
    <property type="entry name" value="(Trans)glycosidases"/>
    <property type="match status" value="1"/>
</dbReference>
<dbReference type="AlphaFoldDB" id="A0A158AD17"/>
<dbReference type="EMBL" id="FCOI02000005">
    <property type="protein sequence ID" value="SAK55728.1"/>
    <property type="molecule type" value="Genomic_DNA"/>
</dbReference>
<dbReference type="STRING" id="1777137.AWB76_02220"/>
<feature type="chain" id="PRO_5007620402" description="Asl1-like glycosyl hydrolase catalytic domain-containing protein" evidence="1">
    <location>
        <begin position="20"/>
        <end position="370"/>
    </location>
</feature>
<reference evidence="4" key="1">
    <citation type="submission" date="2016-01" db="EMBL/GenBank/DDBJ databases">
        <authorList>
            <person name="Peeters Charlotte."/>
        </authorList>
    </citation>
    <scope>NUCLEOTIDE SEQUENCE [LARGE SCALE GENOMIC DNA]</scope>
</reference>
<evidence type="ECO:0000313" key="4">
    <source>
        <dbReference type="Proteomes" id="UP000054624"/>
    </source>
</evidence>